<keyword evidence="3" id="KW-1185">Reference proteome</keyword>
<feature type="transmembrane region" description="Helical" evidence="1">
    <location>
        <begin position="6"/>
        <end position="28"/>
    </location>
</feature>
<protein>
    <submittedName>
        <fullName evidence="2">Uncharacterized protein</fullName>
    </submittedName>
</protein>
<keyword evidence="1" id="KW-0812">Transmembrane</keyword>
<proteinExistence type="predicted"/>
<comment type="caution">
    <text evidence="2">The sequence shown here is derived from an EMBL/GenBank/DDBJ whole genome shotgun (WGS) entry which is preliminary data.</text>
</comment>
<sequence length="212" mass="23216">MDWTNVAVASITVVGTLGGGIVTQVFAIRSKRIDTKAQRDNRAEELRELTRKEATDEKRTVYASLNTTAHSCRTAIRHHLDDKCGGHTPDLAKLEAAREALRDSYSRAQMVVSDRALDFASEVNRSLDVGYRAAIDIDANDAVAVAALYGFVDDSLGFGVRVLRRAIREDLGIEPGADADLDGHLVVLRSNRHEFVRKDTSDTATHQLDALG</sequence>
<organism evidence="2 3">
    <name type="scientific">Nocardia alba</name>
    <dbReference type="NCBI Taxonomy" id="225051"/>
    <lineage>
        <taxon>Bacteria</taxon>
        <taxon>Bacillati</taxon>
        <taxon>Actinomycetota</taxon>
        <taxon>Actinomycetes</taxon>
        <taxon>Mycobacteriales</taxon>
        <taxon>Nocardiaceae</taxon>
        <taxon>Nocardia</taxon>
    </lineage>
</organism>
<evidence type="ECO:0000313" key="2">
    <source>
        <dbReference type="EMBL" id="TCJ97289.1"/>
    </source>
</evidence>
<dbReference type="OrthoDB" id="4560074at2"/>
<dbReference type="RefSeq" id="WP_132369870.1">
    <property type="nucleotide sequence ID" value="NZ_SMFR01000002.1"/>
</dbReference>
<name>A0A4R1FUF5_9NOCA</name>
<keyword evidence="1" id="KW-0472">Membrane</keyword>
<reference evidence="2 3" key="1">
    <citation type="submission" date="2019-03" db="EMBL/GenBank/DDBJ databases">
        <title>Genomic Encyclopedia of Type Strains, Phase IV (KMG-IV): sequencing the most valuable type-strain genomes for metagenomic binning, comparative biology and taxonomic classification.</title>
        <authorList>
            <person name="Goeker M."/>
        </authorList>
    </citation>
    <scope>NUCLEOTIDE SEQUENCE [LARGE SCALE GENOMIC DNA]</scope>
    <source>
        <strain evidence="2 3">DSM 44684</strain>
    </source>
</reference>
<keyword evidence="1" id="KW-1133">Transmembrane helix</keyword>
<dbReference type="EMBL" id="SMFR01000002">
    <property type="protein sequence ID" value="TCJ97289.1"/>
    <property type="molecule type" value="Genomic_DNA"/>
</dbReference>
<evidence type="ECO:0000313" key="3">
    <source>
        <dbReference type="Proteomes" id="UP000294856"/>
    </source>
</evidence>
<dbReference type="AlphaFoldDB" id="A0A4R1FUF5"/>
<gene>
    <name evidence="2" type="ORF">DFR71_3331</name>
</gene>
<evidence type="ECO:0000256" key="1">
    <source>
        <dbReference type="SAM" id="Phobius"/>
    </source>
</evidence>
<dbReference type="Proteomes" id="UP000294856">
    <property type="component" value="Unassembled WGS sequence"/>
</dbReference>
<accession>A0A4R1FUF5</accession>